<evidence type="ECO:0000256" key="1">
    <source>
        <dbReference type="ARBA" id="ARBA00022737"/>
    </source>
</evidence>
<dbReference type="PANTHER" id="PTHR44170">
    <property type="entry name" value="PROTEIN SIDEKICK"/>
    <property type="match status" value="1"/>
</dbReference>
<accession>A0ABV0QZI5</accession>
<keyword evidence="3" id="KW-0393">Immunoglobulin domain</keyword>
<keyword evidence="2" id="KW-1015">Disulfide bond</keyword>
<dbReference type="PANTHER" id="PTHR44170:SF6">
    <property type="entry name" value="CONTACTIN"/>
    <property type="match status" value="1"/>
</dbReference>
<feature type="domain" description="Ig-like" evidence="5">
    <location>
        <begin position="56"/>
        <end position="154"/>
    </location>
</feature>
<dbReference type="PROSITE" id="PS50853">
    <property type="entry name" value="FN3"/>
    <property type="match status" value="1"/>
</dbReference>
<dbReference type="InterPro" id="IPR036116">
    <property type="entry name" value="FN3_sf"/>
</dbReference>
<dbReference type="Pfam" id="PF07679">
    <property type="entry name" value="I-set"/>
    <property type="match status" value="1"/>
</dbReference>
<dbReference type="Proteomes" id="UP001434883">
    <property type="component" value="Unassembled WGS sequence"/>
</dbReference>
<keyword evidence="1" id="KW-0677">Repeat</keyword>
<feature type="non-terminal residue" evidence="7">
    <location>
        <position position="1"/>
    </location>
</feature>
<dbReference type="CDD" id="cd00096">
    <property type="entry name" value="Ig"/>
    <property type="match status" value="1"/>
</dbReference>
<dbReference type="InterPro" id="IPR013098">
    <property type="entry name" value="Ig_I-set"/>
</dbReference>
<keyword evidence="8" id="KW-1185">Reference proteome</keyword>
<dbReference type="InterPro" id="IPR013783">
    <property type="entry name" value="Ig-like_fold"/>
</dbReference>
<evidence type="ECO:0000259" key="5">
    <source>
        <dbReference type="PROSITE" id="PS50835"/>
    </source>
</evidence>
<dbReference type="CDD" id="cd00063">
    <property type="entry name" value="FN3"/>
    <property type="match status" value="1"/>
</dbReference>
<evidence type="ECO:0000313" key="8">
    <source>
        <dbReference type="Proteomes" id="UP001434883"/>
    </source>
</evidence>
<dbReference type="EMBL" id="JAHRIN010027251">
    <property type="protein sequence ID" value="MEQ2201191.1"/>
    <property type="molecule type" value="Genomic_DNA"/>
</dbReference>
<keyword evidence="4" id="KW-1133">Transmembrane helix</keyword>
<evidence type="ECO:0000256" key="3">
    <source>
        <dbReference type="ARBA" id="ARBA00023319"/>
    </source>
</evidence>
<proteinExistence type="predicted"/>
<evidence type="ECO:0000256" key="4">
    <source>
        <dbReference type="SAM" id="Phobius"/>
    </source>
</evidence>
<evidence type="ECO:0008006" key="9">
    <source>
        <dbReference type="Google" id="ProtNLM"/>
    </source>
</evidence>
<dbReference type="InterPro" id="IPR003961">
    <property type="entry name" value="FN3_dom"/>
</dbReference>
<feature type="transmembrane region" description="Helical" evidence="4">
    <location>
        <begin position="278"/>
        <end position="300"/>
    </location>
</feature>
<dbReference type="SUPFAM" id="SSF49265">
    <property type="entry name" value="Fibronectin type III"/>
    <property type="match status" value="1"/>
</dbReference>
<sequence length="346" mass="38349">GEEEVEIGAELQEDESSILTIHNVTRAHAGFYQCMASNGIALPASVEMQLVVQFTPKLRKGPQWRKVASRGDGTTTAELVCQAEGIPRVEFTWEKKGMLIDLANPRYEERTTREGYFHTSTLRVVNVSAILDYAFFSCTARNSLGDDKLDIQLVSTNHPDPPSSFGLVSVTHDSVTLEWIPGFNGGLQQRFRIRYYWDQSISFMYVDVFPLDATTFTVTGLQPLTTYNFSVNALNAIGESGYADNGAVLTITTAGKVELDGDLLDDKTLAVSGLPTHLTVAFTVVFGVLLVLNSLGWFFGRKWKNRRDKTSIHDYLLFCGWGSVACFLVSALFRPHPPPRAPPARL</sequence>
<dbReference type="InterPro" id="IPR036179">
    <property type="entry name" value="Ig-like_dom_sf"/>
</dbReference>
<gene>
    <name evidence="7" type="ORF">XENOCAPTIV_008818</name>
</gene>
<reference evidence="7 8" key="1">
    <citation type="submission" date="2021-06" db="EMBL/GenBank/DDBJ databases">
        <authorList>
            <person name="Palmer J.M."/>
        </authorList>
    </citation>
    <scope>NUCLEOTIDE SEQUENCE [LARGE SCALE GENOMIC DNA]</scope>
    <source>
        <strain evidence="7 8">XC_2019</strain>
        <tissue evidence="7">Muscle</tissue>
    </source>
</reference>
<dbReference type="PROSITE" id="PS50835">
    <property type="entry name" value="IG_LIKE"/>
    <property type="match status" value="1"/>
</dbReference>
<evidence type="ECO:0000313" key="7">
    <source>
        <dbReference type="EMBL" id="MEQ2201191.1"/>
    </source>
</evidence>
<keyword evidence="4" id="KW-0472">Membrane</keyword>
<comment type="caution">
    <text evidence="7">The sequence shown here is derived from an EMBL/GenBank/DDBJ whole genome shotgun (WGS) entry which is preliminary data.</text>
</comment>
<keyword evidence="4" id="KW-0812">Transmembrane</keyword>
<feature type="transmembrane region" description="Helical" evidence="4">
    <location>
        <begin position="312"/>
        <end position="333"/>
    </location>
</feature>
<dbReference type="InterPro" id="IPR007110">
    <property type="entry name" value="Ig-like_dom"/>
</dbReference>
<organism evidence="7 8">
    <name type="scientific">Xenoophorus captivus</name>
    <dbReference type="NCBI Taxonomy" id="1517983"/>
    <lineage>
        <taxon>Eukaryota</taxon>
        <taxon>Metazoa</taxon>
        <taxon>Chordata</taxon>
        <taxon>Craniata</taxon>
        <taxon>Vertebrata</taxon>
        <taxon>Euteleostomi</taxon>
        <taxon>Actinopterygii</taxon>
        <taxon>Neopterygii</taxon>
        <taxon>Teleostei</taxon>
        <taxon>Neoteleostei</taxon>
        <taxon>Acanthomorphata</taxon>
        <taxon>Ovalentaria</taxon>
        <taxon>Atherinomorphae</taxon>
        <taxon>Cyprinodontiformes</taxon>
        <taxon>Goodeidae</taxon>
        <taxon>Xenoophorus</taxon>
    </lineage>
</organism>
<name>A0ABV0QZI5_9TELE</name>
<dbReference type="SUPFAM" id="SSF48726">
    <property type="entry name" value="Immunoglobulin"/>
    <property type="match status" value="2"/>
</dbReference>
<dbReference type="SMART" id="SM00060">
    <property type="entry name" value="FN3"/>
    <property type="match status" value="1"/>
</dbReference>
<dbReference type="Gene3D" id="2.60.40.10">
    <property type="entry name" value="Immunoglobulins"/>
    <property type="match status" value="3"/>
</dbReference>
<dbReference type="Pfam" id="PF00041">
    <property type="entry name" value="fn3"/>
    <property type="match status" value="1"/>
</dbReference>
<evidence type="ECO:0000259" key="6">
    <source>
        <dbReference type="PROSITE" id="PS50853"/>
    </source>
</evidence>
<protein>
    <recommendedName>
        <fullName evidence="9">Nephrin</fullName>
    </recommendedName>
</protein>
<feature type="domain" description="Fibronectin type-III" evidence="6">
    <location>
        <begin position="161"/>
        <end position="256"/>
    </location>
</feature>
<evidence type="ECO:0000256" key="2">
    <source>
        <dbReference type="ARBA" id="ARBA00023157"/>
    </source>
</evidence>